<dbReference type="SUPFAM" id="SSF111369">
    <property type="entry name" value="HlyD-like secretion proteins"/>
    <property type="match status" value="1"/>
</dbReference>
<comment type="caution">
    <text evidence="2">The sequence shown here is derived from an EMBL/GenBank/DDBJ whole genome shotgun (WGS) entry which is preliminary data.</text>
</comment>
<accession>A0A7X0VE73</accession>
<dbReference type="PANTHER" id="PTHR30469:SF33">
    <property type="entry name" value="SLR1207 PROTEIN"/>
    <property type="match status" value="1"/>
</dbReference>
<dbReference type="Gene3D" id="1.10.287.470">
    <property type="entry name" value="Helix hairpin bin"/>
    <property type="match status" value="1"/>
</dbReference>
<keyword evidence="1" id="KW-0175">Coiled coil</keyword>
<organism evidence="2 3">
    <name type="scientific">Cohnella nanjingensis</name>
    <dbReference type="NCBI Taxonomy" id="1387779"/>
    <lineage>
        <taxon>Bacteria</taxon>
        <taxon>Bacillati</taxon>
        <taxon>Bacillota</taxon>
        <taxon>Bacilli</taxon>
        <taxon>Bacillales</taxon>
        <taxon>Paenibacillaceae</taxon>
        <taxon>Cohnella</taxon>
    </lineage>
</organism>
<dbReference type="Proteomes" id="UP000547209">
    <property type="component" value="Unassembled WGS sequence"/>
</dbReference>
<proteinExistence type="predicted"/>
<dbReference type="EMBL" id="JACJVP010000006">
    <property type="protein sequence ID" value="MBB6669983.1"/>
    <property type="molecule type" value="Genomic_DNA"/>
</dbReference>
<dbReference type="Gene3D" id="2.40.30.170">
    <property type="match status" value="1"/>
</dbReference>
<keyword evidence="3" id="KW-1185">Reference proteome</keyword>
<dbReference type="GO" id="GO:0015562">
    <property type="term" value="F:efflux transmembrane transporter activity"/>
    <property type="evidence" value="ECO:0007669"/>
    <property type="project" value="TreeGrafter"/>
</dbReference>
<dbReference type="PANTHER" id="PTHR30469">
    <property type="entry name" value="MULTIDRUG RESISTANCE PROTEIN MDTA"/>
    <property type="match status" value="1"/>
</dbReference>
<evidence type="ECO:0000313" key="3">
    <source>
        <dbReference type="Proteomes" id="UP000547209"/>
    </source>
</evidence>
<dbReference type="Gene3D" id="2.40.50.100">
    <property type="match status" value="1"/>
</dbReference>
<evidence type="ECO:0000313" key="2">
    <source>
        <dbReference type="EMBL" id="MBB6669983.1"/>
    </source>
</evidence>
<gene>
    <name evidence="2" type="ORF">H7C19_04685</name>
</gene>
<dbReference type="GO" id="GO:1990281">
    <property type="term" value="C:efflux pump complex"/>
    <property type="evidence" value="ECO:0007669"/>
    <property type="project" value="TreeGrafter"/>
</dbReference>
<dbReference type="AlphaFoldDB" id="A0A7X0VE73"/>
<name>A0A7X0VE73_9BACL</name>
<dbReference type="RefSeq" id="WP_185141429.1">
    <property type="nucleotide sequence ID" value="NZ_JACJVP010000006.1"/>
</dbReference>
<feature type="coiled-coil region" evidence="1">
    <location>
        <begin position="102"/>
        <end position="160"/>
    </location>
</feature>
<sequence length="369" mass="40025">MIKRKVRNASLAFVLLMIVLTLFSNTLLQFTLPQVSLEQPGPGTLNHTVSGSGTIAAAEVSDLYADPDLHWPVDEVKVKVGDRVKAGDTLVTFDIANADIELADETARYRQLQLSLDGLREDYVAAQHEATDKQTLRRDIERADLDMQIQQRKIDKLRRQLAKGDSIQADVSGIVTQVNVTAGLPVQGSVPAVRIADLSLPRTLTVLVPREQAKYLVAGDEADITVGAVAPEPIPGKIAEIRNPVTTGEIGQQAQPSSPDAKEIVIEVVDNRLKGGEYAEYWIGKRTKPVQMLLSNDAVRENADGNYVLVLKQKSGVLGNEFYVQEVSVVKGDADESNTEIKSGIGDRDKVIASSSAPVSDGDRVRLAD</sequence>
<dbReference type="Gene3D" id="2.40.420.20">
    <property type="match status" value="1"/>
</dbReference>
<evidence type="ECO:0000256" key="1">
    <source>
        <dbReference type="SAM" id="Coils"/>
    </source>
</evidence>
<reference evidence="2 3" key="1">
    <citation type="submission" date="2020-08" db="EMBL/GenBank/DDBJ databases">
        <title>Cohnella phylogeny.</title>
        <authorList>
            <person name="Dunlap C."/>
        </authorList>
    </citation>
    <scope>NUCLEOTIDE SEQUENCE [LARGE SCALE GENOMIC DNA]</scope>
    <source>
        <strain evidence="2 3">DSM 28246</strain>
    </source>
</reference>
<protein>
    <submittedName>
        <fullName evidence="2">Efflux RND transporter periplasmic adaptor subunit</fullName>
    </submittedName>
</protein>